<dbReference type="AlphaFoldDB" id="A0A5B9MKW8"/>
<keyword evidence="1" id="KW-1133">Transmembrane helix</keyword>
<reference evidence="2 3" key="1">
    <citation type="submission" date="2019-02" db="EMBL/GenBank/DDBJ databases">
        <title>Planctomycetal bacteria perform biofilm scaping via a novel small molecule.</title>
        <authorList>
            <person name="Jeske O."/>
            <person name="Boedeker C."/>
            <person name="Wiegand S."/>
            <person name="Breitling P."/>
            <person name="Kallscheuer N."/>
            <person name="Jogler M."/>
            <person name="Rohde M."/>
            <person name="Petersen J."/>
            <person name="Medema M.H."/>
            <person name="Surup F."/>
            <person name="Jogler C."/>
        </authorList>
    </citation>
    <scope>NUCLEOTIDE SEQUENCE [LARGE SCALE GENOMIC DNA]</scope>
    <source>
        <strain evidence="2 3">Mal15</strain>
    </source>
</reference>
<dbReference type="KEGG" id="smam:Mal15_47180"/>
<evidence type="ECO:0000313" key="3">
    <source>
        <dbReference type="Proteomes" id="UP000321353"/>
    </source>
</evidence>
<evidence type="ECO:0000256" key="1">
    <source>
        <dbReference type="SAM" id="Phobius"/>
    </source>
</evidence>
<proteinExistence type="predicted"/>
<evidence type="ECO:0000313" key="2">
    <source>
        <dbReference type="EMBL" id="QEG00647.1"/>
    </source>
</evidence>
<dbReference type="RefSeq" id="WP_147869851.1">
    <property type="nucleotide sequence ID" value="NZ_CP036264.1"/>
</dbReference>
<dbReference type="EMBL" id="CP036264">
    <property type="protein sequence ID" value="QEG00647.1"/>
    <property type="molecule type" value="Genomic_DNA"/>
</dbReference>
<organism evidence="2 3">
    <name type="scientific">Stieleria maiorica</name>
    <dbReference type="NCBI Taxonomy" id="2795974"/>
    <lineage>
        <taxon>Bacteria</taxon>
        <taxon>Pseudomonadati</taxon>
        <taxon>Planctomycetota</taxon>
        <taxon>Planctomycetia</taxon>
        <taxon>Pirellulales</taxon>
        <taxon>Pirellulaceae</taxon>
        <taxon>Stieleria</taxon>
    </lineage>
</organism>
<keyword evidence="3" id="KW-1185">Reference proteome</keyword>
<keyword evidence="1" id="KW-0472">Membrane</keyword>
<keyword evidence="1" id="KW-0812">Transmembrane</keyword>
<sequence>MRPQRTWTIHLTALLALAAWTALDPMLPSLLRARRAADLDDAAQWFRAAGFAWLVIIAAASMMALLVRRTRRWRLSLRPCSLRRLLAITTVIALWCGLAIHHERIAWQGKRIRFACRIDELEAIAAPLRNRWPQRDGDLPATGPFMAYPFGQPTTLVLLQSPALASQQVYVSAIERCADGAIKLQLTGTDGGDWAEWHPPNSHPASFVGGLADPHELRTADAIGRGWYLVRYDA</sequence>
<gene>
    <name evidence="2" type="ORF">Mal15_47180</name>
</gene>
<feature type="transmembrane region" description="Helical" evidence="1">
    <location>
        <begin position="45"/>
        <end position="65"/>
    </location>
</feature>
<protein>
    <submittedName>
        <fullName evidence="2">Uncharacterized protein</fullName>
    </submittedName>
</protein>
<name>A0A5B9MKW8_9BACT</name>
<dbReference type="Proteomes" id="UP000321353">
    <property type="component" value="Chromosome"/>
</dbReference>
<accession>A0A5B9MKW8</accession>
<feature type="transmembrane region" description="Helical" evidence="1">
    <location>
        <begin position="85"/>
        <end position="102"/>
    </location>
</feature>